<dbReference type="InterPro" id="IPR013083">
    <property type="entry name" value="Znf_RING/FYVE/PHD"/>
</dbReference>
<dbReference type="Ensembl" id="ENSTMTT00000014862.1">
    <property type="protein sequence ID" value="ENSTMTP00000014371.1"/>
    <property type="gene ID" value="ENSTMTG00000010449.1"/>
</dbReference>
<reference evidence="7" key="2">
    <citation type="submission" date="2025-09" db="UniProtKB">
        <authorList>
            <consortium name="Ensembl"/>
        </authorList>
    </citation>
    <scope>IDENTIFICATION</scope>
</reference>
<evidence type="ECO:0000256" key="2">
    <source>
        <dbReference type="ARBA" id="ARBA00022771"/>
    </source>
</evidence>
<feature type="domain" description="B box-type" evidence="6">
    <location>
        <begin position="92"/>
        <end position="118"/>
    </location>
</feature>
<dbReference type="Gene3D" id="3.30.40.10">
    <property type="entry name" value="Zinc/RING finger domain, C3HC4 (zinc finger)"/>
    <property type="match status" value="1"/>
</dbReference>
<dbReference type="PANTHER" id="PTHR24103">
    <property type="entry name" value="E3 UBIQUITIN-PROTEIN LIGASE TRIM"/>
    <property type="match status" value="1"/>
</dbReference>
<evidence type="ECO:0000256" key="1">
    <source>
        <dbReference type="ARBA" id="ARBA00022723"/>
    </source>
</evidence>
<keyword evidence="2 4" id="KW-0863">Zinc-finger</keyword>
<dbReference type="PROSITE" id="PS00518">
    <property type="entry name" value="ZF_RING_1"/>
    <property type="match status" value="1"/>
</dbReference>
<evidence type="ECO:0000259" key="5">
    <source>
        <dbReference type="PROSITE" id="PS50089"/>
    </source>
</evidence>
<sequence>ADSRAHPMDELSCSICLEYFKEPVSIHCGHNYCRACISQCWGETDTNFSCPQCRETAQQKLFRPNRELGKVVEIARQLSFQVTVTAGGEQGCELHREALKLFCDTDHQLICVICRESQGSVAQWIACWTSKE</sequence>
<keyword evidence="3" id="KW-0862">Zinc</keyword>
<proteinExistence type="predicted"/>
<evidence type="ECO:0000313" key="7">
    <source>
        <dbReference type="Ensembl" id="ENSTMTP00000014371.1"/>
    </source>
</evidence>
<protein>
    <recommendedName>
        <fullName evidence="9">RING-type domain-containing protein</fullName>
    </recommendedName>
</protein>
<dbReference type="InterPro" id="IPR050143">
    <property type="entry name" value="TRIM/RBCC"/>
</dbReference>
<dbReference type="PROSITE" id="PS50119">
    <property type="entry name" value="ZF_BBOX"/>
    <property type="match status" value="1"/>
</dbReference>
<dbReference type="Pfam" id="PF00643">
    <property type="entry name" value="zf-B_box"/>
    <property type="match status" value="1"/>
</dbReference>
<keyword evidence="8" id="KW-1185">Reference proteome</keyword>
<dbReference type="Proteomes" id="UP000472274">
    <property type="component" value="Unplaced"/>
</dbReference>
<dbReference type="InterPro" id="IPR001841">
    <property type="entry name" value="Znf_RING"/>
</dbReference>
<evidence type="ECO:0000256" key="4">
    <source>
        <dbReference type="PROSITE-ProRule" id="PRU00024"/>
    </source>
</evidence>
<evidence type="ECO:0000313" key="8">
    <source>
        <dbReference type="Proteomes" id="UP000472274"/>
    </source>
</evidence>
<dbReference type="Gene3D" id="3.30.160.60">
    <property type="entry name" value="Classic Zinc Finger"/>
    <property type="match status" value="1"/>
</dbReference>
<dbReference type="InterPro" id="IPR000315">
    <property type="entry name" value="Znf_B-box"/>
</dbReference>
<dbReference type="SUPFAM" id="SSF57850">
    <property type="entry name" value="RING/U-box"/>
    <property type="match status" value="1"/>
</dbReference>
<dbReference type="InterPro" id="IPR017907">
    <property type="entry name" value="Znf_RING_CS"/>
</dbReference>
<evidence type="ECO:0000259" key="6">
    <source>
        <dbReference type="PROSITE" id="PS50119"/>
    </source>
</evidence>
<dbReference type="SMART" id="SM00184">
    <property type="entry name" value="RING"/>
    <property type="match status" value="1"/>
</dbReference>
<evidence type="ECO:0008006" key="9">
    <source>
        <dbReference type="Google" id="ProtNLM"/>
    </source>
</evidence>
<feature type="domain" description="RING-type" evidence="5">
    <location>
        <begin position="13"/>
        <end position="54"/>
    </location>
</feature>
<accession>A0A674IXY5</accession>
<reference evidence="7" key="1">
    <citation type="submission" date="2025-08" db="UniProtKB">
        <authorList>
            <consortium name="Ensembl"/>
        </authorList>
    </citation>
    <scope>IDENTIFICATION</scope>
</reference>
<dbReference type="GeneTree" id="ENSGT01030000234669"/>
<dbReference type="Pfam" id="PF15227">
    <property type="entry name" value="zf-C3HC4_4"/>
    <property type="match status" value="1"/>
</dbReference>
<dbReference type="AlphaFoldDB" id="A0A674IXY5"/>
<evidence type="ECO:0000256" key="3">
    <source>
        <dbReference type="ARBA" id="ARBA00022833"/>
    </source>
</evidence>
<dbReference type="CDD" id="cd16594">
    <property type="entry name" value="RING-HC_TRIM7-like_C-IV"/>
    <property type="match status" value="1"/>
</dbReference>
<organism evidence="7 8">
    <name type="scientific">Terrapene triunguis</name>
    <name type="common">Three-toed box turtle</name>
    <dbReference type="NCBI Taxonomy" id="2587831"/>
    <lineage>
        <taxon>Eukaryota</taxon>
        <taxon>Metazoa</taxon>
        <taxon>Chordata</taxon>
        <taxon>Craniata</taxon>
        <taxon>Vertebrata</taxon>
        <taxon>Euteleostomi</taxon>
        <taxon>Archelosauria</taxon>
        <taxon>Testudinata</taxon>
        <taxon>Testudines</taxon>
        <taxon>Cryptodira</taxon>
        <taxon>Durocryptodira</taxon>
        <taxon>Testudinoidea</taxon>
        <taxon>Emydidae</taxon>
        <taxon>Terrapene</taxon>
    </lineage>
</organism>
<dbReference type="PROSITE" id="PS50089">
    <property type="entry name" value="ZF_RING_2"/>
    <property type="match status" value="1"/>
</dbReference>
<dbReference type="GO" id="GO:0008270">
    <property type="term" value="F:zinc ion binding"/>
    <property type="evidence" value="ECO:0007669"/>
    <property type="project" value="UniProtKB-KW"/>
</dbReference>
<keyword evidence="1" id="KW-0479">Metal-binding</keyword>
<dbReference type="SUPFAM" id="SSF57845">
    <property type="entry name" value="B-box zinc-binding domain"/>
    <property type="match status" value="1"/>
</dbReference>
<name>A0A674IXY5_9SAUR</name>